<dbReference type="AlphaFoldDB" id="A0A916UK94"/>
<dbReference type="Proteomes" id="UP000637423">
    <property type="component" value="Unassembled WGS sequence"/>
</dbReference>
<name>A0A916UK94_9BURK</name>
<comment type="caution">
    <text evidence="2">The sequence shown here is derived from an EMBL/GenBank/DDBJ whole genome shotgun (WGS) entry which is preliminary data.</text>
</comment>
<dbReference type="EMBL" id="BMED01000002">
    <property type="protein sequence ID" value="GGC76232.1"/>
    <property type="molecule type" value="Genomic_DNA"/>
</dbReference>
<feature type="signal peptide" evidence="1">
    <location>
        <begin position="1"/>
        <end position="23"/>
    </location>
</feature>
<evidence type="ECO:0008006" key="4">
    <source>
        <dbReference type="Google" id="ProtNLM"/>
    </source>
</evidence>
<evidence type="ECO:0000313" key="3">
    <source>
        <dbReference type="Proteomes" id="UP000637423"/>
    </source>
</evidence>
<keyword evidence="1" id="KW-0732">Signal</keyword>
<accession>A0A916UK94</accession>
<dbReference type="RefSeq" id="WP_188566311.1">
    <property type="nucleotide sequence ID" value="NZ_BMED01000002.1"/>
</dbReference>
<protein>
    <recommendedName>
        <fullName evidence="4">Cell envelope biogenesis protein TolA</fullName>
    </recommendedName>
</protein>
<keyword evidence="3" id="KW-1185">Reference proteome</keyword>
<feature type="chain" id="PRO_5036803435" description="Cell envelope biogenesis protein TolA" evidence="1">
    <location>
        <begin position="24"/>
        <end position="182"/>
    </location>
</feature>
<proteinExistence type="predicted"/>
<organism evidence="2 3">
    <name type="scientific">Undibacterium terreum</name>
    <dbReference type="NCBI Taxonomy" id="1224302"/>
    <lineage>
        <taxon>Bacteria</taxon>
        <taxon>Pseudomonadati</taxon>
        <taxon>Pseudomonadota</taxon>
        <taxon>Betaproteobacteria</taxon>
        <taxon>Burkholderiales</taxon>
        <taxon>Oxalobacteraceae</taxon>
        <taxon>Undibacterium</taxon>
    </lineage>
</organism>
<reference evidence="2" key="1">
    <citation type="journal article" date="2014" name="Int. J. Syst. Evol. Microbiol.">
        <title>Complete genome sequence of Corynebacterium casei LMG S-19264T (=DSM 44701T), isolated from a smear-ripened cheese.</title>
        <authorList>
            <consortium name="US DOE Joint Genome Institute (JGI-PGF)"/>
            <person name="Walter F."/>
            <person name="Albersmeier A."/>
            <person name="Kalinowski J."/>
            <person name="Ruckert C."/>
        </authorList>
    </citation>
    <scope>NUCLEOTIDE SEQUENCE</scope>
    <source>
        <strain evidence="2">CGMCC 1.10998</strain>
    </source>
</reference>
<evidence type="ECO:0000256" key="1">
    <source>
        <dbReference type="SAM" id="SignalP"/>
    </source>
</evidence>
<evidence type="ECO:0000313" key="2">
    <source>
        <dbReference type="EMBL" id="GGC76232.1"/>
    </source>
</evidence>
<reference evidence="2" key="2">
    <citation type="submission" date="2020-09" db="EMBL/GenBank/DDBJ databases">
        <authorList>
            <person name="Sun Q."/>
            <person name="Zhou Y."/>
        </authorList>
    </citation>
    <scope>NUCLEOTIDE SEQUENCE</scope>
    <source>
        <strain evidence="2">CGMCC 1.10998</strain>
    </source>
</reference>
<gene>
    <name evidence="2" type="ORF">GCM10011396_24380</name>
</gene>
<sequence length="182" mass="19022">MKKIITGLMFSVAAISICSTSFAATSEAKVAYKAANDTADNDYKVASAKCDALAGNAKDICVAEAKLVRTRAKSDAKANYENTPKAYTNAMIDVADAEYDVAKEKCDDKAGNDKDVCVKQAKAVKETAVANAKAGKKVADARSDAAKTKNDAEYKVAIEKCDGLAGPTKDACVASAKAQYGK</sequence>